<keyword evidence="3" id="KW-1185">Reference proteome</keyword>
<reference evidence="2" key="1">
    <citation type="submission" date="2013-08" db="EMBL/GenBank/DDBJ databases">
        <authorList>
            <person name="Durkin A.S."/>
            <person name="Haft D.R."/>
            <person name="McCorrison J."/>
            <person name="Torralba M."/>
            <person name="Gillis M."/>
            <person name="Haft D.H."/>
            <person name="Methe B."/>
            <person name="Sutton G."/>
            <person name="Nelson K.E."/>
        </authorList>
    </citation>
    <scope>NUCLEOTIDE SEQUENCE [LARGE SCALE GENOMIC DNA]</scope>
    <source>
        <strain evidence="2">F0233</strain>
    </source>
</reference>
<dbReference type="AlphaFoldDB" id="U2QPM3"/>
<evidence type="ECO:0000256" key="1">
    <source>
        <dbReference type="SAM" id="Phobius"/>
    </source>
</evidence>
<gene>
    <name evidence="2" type="ORF">HMPREF0682_2580</name>
</gene>
<accession>U2QPM3</accession>
<evidence type="ECO:0000313" key="2">
    <source>
        <dbReference type="EMBL" id="ERK58159.1"/>
    </source>
</evidence>
<organism evidence="2 3">
    <name type="scientific">Propionibacterium acidifaciens F0233</name>
    <dbReference type="NCBI Taxonomy" id="553198"/>
    <lineage>
        <taxon>Bacteria</taxon>
        <taxon>Bacillati</taxon>
        <taxon>Actinomycetota</taxon>
        <taxon>Actinomycetes</taxon>
        <taxon>Propionibacteriales</taxon>
        <taxon>Propionibacteriaceae</taxon>
        <taxon>Propionibacterium</taxon>
    </lineage>
</organism>
<dbReference type="EMBL" id="ACVN02000141">
    <property type="protein sequence ID" value="ERK58159.1"/>
    <property type="molecule type" value="Genomic_DNA"/>
</dbReference>
<comment type="caution">
    <text evidence="2">The sequence shown here is derived from an EMBL/GenBank/DDBJ whole genome shotgun (WGS) entry which is preliminary data.</text>
</comment>
<dbReference type="Proteomes" id="UP000017052">
    <property type="component" value="Unassembled WGS sequence"/>
</dbReference>
<feature type="transmembrane region" description="Helical" evidence="1">
    <location>
        <begin position="52"/>
        <end position="70"/>
    </location>
</feature>
<evidence type="ECO:0000313" key="3">
    <source>
        <dbReference type="Proteomes" id="UP000017052"/>
    </source>
</evidence>
<keyword evidence="1" id="KW-1133">Transmembrane helix</keyword>
<keyword evidence="1" id="KW-0812">Transmembrane</keyword>
<protein>
    <submittedName>
        <fullName evidence="2">Uncharacterized protein</fullName>
    </submittedName>
</protein>
<keyword evidence="1" id="KW-0472">Membrane</keyword>
<name>U2QPM3_9ACTN</name>
<proteinExistence type="predicted"/>
<sequence length="78" mass="8561">MQAPSGYVTDEKEHEFKTDPLTRRYEFSDAFVNKEFGARPLPPTGGGPARDLLLITGGLPLAGSSVSALMKRRRQRLG</sequence>